<protein>
    <submittedName>
        <fullName evidence="1">Uncharacterized protein</fullName>
    </submittedName>
</protein>
<sequence length="220" mass="24075">MENVKPRYTRVSQTNRKAYIINLNTLNQLNCSPPPLPSLVENFHPLSIELEMVTVNPDIRADADIRSQFQRNLISASATETAGGYPLVLAGIHTRGYPPFKLAARQPAGRVSFQLARCSLTGRASFQSTRYMYLVGQKDFLPAGKVHVPCQLEGSPPTGRKPFQPAISSFRPRVSLGIPGYPPGFHGKGGIRTRQRISPGTGGYPPADSGYPQRIIPAHL</sequence>
<comment type="caution">
    <text evidence="1">The sequence shown here is derived from an EMBL/GenBank/DDBJ whole genome shotgun (WGS) entry which is preliminary data.</text>
</comment>
<evidence type="ECO:0000313" key="2">
    <source>
        <dbReference type="Proteomes" id="UP000325313"/>
    </source>
</evidence>
<proteinExistence type="predicted"/>
<accession>A0A5B0RZG2</accession>
<reference evidence="1 2" key="1">
    <citation type="submission" date="2019-05" db="EMBL/GenBank/DDBJ databases">
        <title>Emergence of the Ug99 lineage of the wheat stem rust pathogen through somatic hybridization.</title>
        <authorList>
            <person name="Li F."/>
            <person name="Upadhyaya N.M."/>
            <person name="Sperschneider J."/>
            <person name="Matny O."/>
            <person name="Nguyen-Phuc H."/>
            <person name="Mago R."/>
            <person name="Raley C."/>
            <person name="Miller M.E."/>
            <person name="Silverstein K.A.T."/>
            <person name="Henningsen E."/>
            <person name="Hirsch C.D."/>
            <person name="Visser B."/>
            <person name="Pretorius Z.A."/>
            <person name="Steffenson B.J."/>
            <person name="Schwessinger B."/>
            <person name="Dodds P.N."/>
            <person name="Figueroa M."/>
        </authorList>
    </citation>
    <scope>NUCLEOTIDE SEQUENCE [LARGE SCALE GENOMIC DNA]</scope>
    <source>
        <strain evidence="1 2">Ug99</strain>
    </source>
</reference>
<dbReference type="AlphaFoldDB" id="A0A5B0RZG2"/>
<name>A0A5B0RZG2_PUCGR</name>
<dbReference type="Proteomes" id="UP000325313">
    <property type="component" value="Unassembled WGS sequence"/>
</dbReference>
<evidence type="ECO:0000313" key="1">
    <source>
        <dbReference type="EMBL" id="KAA1130957.1"/>
    </source>
</evidence>
<dbReference type="EMBL" id="VDEP01000105">
    <property type="protein sequence ID" value="KAA1130957.1"/>
    <property type="molecule type" value="Genomic_DNA"/>
</dbReference>
<organism evidence="1 2">
    <name type="scientific">Puccinia graminis f. sp. tritici</name>
    <dbReference type="NCBI Taxonomy" id="56615"/>
    <lineage>
        <taxon>Eukaryota</taxon>
        <taxon>Fungi</taxon>
        <taxon>Dikarya</taxon>
        <taxon>Basidiomycota</taxon>
        <taxon>Pucciniomycotina</taxon>
        <taxon>Pucciniomycetes</taxon>
        <taxon>Pucciniales</taxon>
        <taxon>Pucciniaceae</taxon>
        <taxon>Puccinia</taxon>
    </lineage>
</organism>
<gene>
    <name evidence="1" type="ORF">PGTUg99_015990</name>
</gene>